<keyword evidence="4" id="KW-1185">Reference proteome</keyword>
<feature type="domain" description="DUF4349" evidence="2">
    <location>
        <begin position="46"/>
        <end position="198"/>
    </location>
</feature>
<evidence type="ECO:0000313" key="3">
    <source>
        <dbReference type="EMBL" id="QSQ25273.1"/>
    </source>
</evidence>
<gene>
    <name evidence="3" type="ORF">JY651_10235</name>
</gene>
<feature type="coiled-coil region" evidence="1">
    <location>
        <begin position="116"/>
        <end position="180"/>
    </location>
</feature>
<dbReference type="EMBL" id="CP071090">
    <property type="protein sequence ID" value="QSQ25273.1"/>
    <property type="molecule type" value="Genomic_DNA"/>
</dbReference>
<evidence type="ECO:0000259" key="2">
    <source>
        <dbReference type="Pfam" id="PF14257"/>
    </source>
</evidence>
<dbReference type="RefSeq" id="WP_206726829.1">
    <property type="nucleotide sequence ID" value="NZ_CP071090.1"/>
</dbReference>
<keyword evidence="1" id="KW-0175">Coiled coil</keyword>
<dbReference type="PROSITE" id="PS51257">
    <property type="entry name" value="PROKAR_LIPOPROTEIN"/>
    <property type="match status" value="1"/>
</dbReference>
<dbReference type="Proteomes" id="UP000662747">
    <property type="component" value="Chromosome"/>
</dbReference>
<dbReference type="Pfam" id="PF14257">
    <property type="entry name" value="DUF4349"/>
    <property type="match status" value="1"/>
</dbReference>
<proteinExistence type="predicted"/>
<sequence length="217" mass="23651">MRPLLLVSFFVLAACSSAQPHYRTADGLMGISSEAAGAPGALEASRSIIRSALVELEREDPDKGPGQAVALAKTHGGYAQRITSESATVRVPAEHLDVFLGAVPGLGKVAKQSVTAEDITEAHQDLKVRFANLERVRERYLALLQQAATVEDTLRVEKELERVTAEYESLKARLEGVEQQVALATVSLEFKRPVRPGPVGWVFYGLGKAVKWLFVWD</sequence>
<dbReference type="InterPro" id="IPR025645">
    <property type="entry name" value="DUF4349"/>
</dbReference>
<evidence type="ECO:0000313" key="4">
    <source>
        <dbReference type="Proteomes" id="UP000662747"/>
    </source>
</evidence>
<reference evidence="3 4" key="1">
    <citation type="submission" date="2021-02" db="EMBL/GenBank/DDBJ databases">
        <title>De Novo genome assembly of isolated myxobacteria.</title>
        <authorList>
            <person name="Stevens D.C."/>
        </authorList>
    </citation>
    <scope>NUCLEOTIDE SEQUENCE [LARGE SCALE GENOMIC DNA]</scope>
    <source>
        <strain evidence="4">SCPEA02</strain>
    </source>
</reference>
<organism evidence="3 4">
    <name type="scientific">Pyxidicoccus parkwayensis</name>
    <dbReference type="NCBI Taxonomy" id="2813578"/>
    <lineage>
        <taxon>Bacteria</taxon>
        <taxon>Pseudomonadati</taxon>
        <taxon>Myxococcota</taxon>
        <taxon>Myxococcia</taxon>
        <taxon>Myxococcales</taxon>
        <taxon>Cystobacterineae</taxon>
        <taxon>Myxococcaceae</taxon>
        <taxon>Pyxidicoccus</taxon>
    </lineage>
</organism>
<evidence type="ECO:0000256" key="1">
    <source>
        <dbReference type="SAM" id="Coils"/>
    </source>
</evidence>
<protein>
    <submittedName>
        <fullName evidence="3">DUF4349 domain-containing protein</fullName>
    </submittedName>
</protein>
<name>A0ABX7P469_9BACT</name>
<accession>A0ABX7P469</accession>